<accession>A0A9W9CN27</accession>
<reference evidence="1" key="1">
    <citation type="submission" date="2022-10" db="EMBL/GenBank/DDBJ databases">
        <title>Tapping the CABI collections for fungal endophytes: first genome assemblies for Collariella, Neodidymelliopsis, Ascochyta clinopodiicola, Didymella pomorum, Didymosphaeria variabile, Neocosmospora piperis and Neocucurbitaria cava.</title>
        <authorList>
            <person name="Hill R."/>
        </authorList>
    </citation>
    <scope>NUCLEOTIDE SEQUENCE</scope>
    <source>
        <strain evidence="1">IMI 356814</strain>
    </source>
</reference>
<dbReference type="EMBL" id="JAPEUY010000007">
    <property type="protein sequence ID" value="KAJ4371117.1"/>
    <property type="molecule type" value="Genomic_DNA"/>
</dbReference>
<dbReference type="Proteomes" id="UP001140560">
    <property type="component" value="Unassembled WGS sequence"/>
</dbReference>
<evidence type="ECO:0000313" key="2">
    <source>
        <dbReference type="Proteomes" id="UP001140560"/>
    </source>
</evidence>
<sequence length="293" mass="34245">MALTRPVMDMAAILEGLGSSDYDQQLRDQILNLHTICVECSRAIVELEQTFETIYPYAQSMTHHVYFELGKIIGVPGKITTIEDAMVPDSFDNIVDLMYDRSLEEARNRMLYEGLYSFIKPVELMRRTISQTQQYLHVHFVPFEEPDNSTLDKLTTQELDDRLDAYHSSLDKLIDILQHISEQTRKPQNEIDENVLELREDKDNLAWAEVYEWEQFKDNSAKRNEILEKLVDTLSSAEEGKTIRKKLEKGQFSSGWRGWRARVYYDDFEDFETHLQNFDSALHRIHQEAKAGV</sequence>
<gene>
    <name evidence="1" type="ORF">N0V83_004333</name>
</gene>
<name>A0A9W9CN27_9PLEO</name>
<protein>
    <submittedName>
        <fullName evidence="1">Uncharacterized protein</fullName>
    </submittedName>
</protein>
<keyword evidence="2" id="KW-1185">Reference proteome</keyword>
<comment type="caution">
    <text evidence="1">The sequence shown here is derived from an EMBL/GenBank/DDBJ whole genome shotgun (WGS) entry which is preliminary data.</text>
</comment>
<evidence type="ECO:0000313" key="1">
    <source>
        <dbReference type="EMBL" id="KAJ4371117.1"/>
    </source>
</evidence>
<proteinExistence type="predicted"/>
<organism evidence="1 2">
    <name type="scientific">Neocucurbitaria cava</name>
    <dbReference type="NCBI Taxonomy" id="798079"/>
    <lineage>
        <taxon>Eukaryota</taxon>
        <taxon>Fungi</taxon>
        <taxon>Dikarya</taxon>
        <taxon>Ascomycota</taxon>
        <taxon>Pezizomycotina</taxon>
        <taxon>Dothideomycetes</taxon>
        <taxon>Pleosporomycetidae</taxon>
        <taxon>Pleosporales</taxon>
        <taxon>Pleosporineae</taxon>
        <taxon>Cucurbitariaceae</taxon>
        <taxon>Neocucurbitaria</taxon>
    </lineage>
</organism>
<dbReference type="AlphaFoldDB" id="A0A9W9CN27"/>